<gene>
    <name evidence="5" type="primary">RGA2_1</name>
    <name evidence="5" type="ORF">LTR16_001337</name>
</gene>
<comment type="caution">
    <text evidence="5">The sequence shown here is derived from an EMBL/GenBank/DDBJ whole genome shotgun (WGS) entry which is preliminary data.</text>
</comment>
<feature type="region of interest" description="Disordered" evidence="3">
    <location>
        <begin position="570"/>
        <end position="595"/>
    </location>
</feature>
<dbReference type="Gene3D" id="1.10.555.10">
    <property type="entry name" value="Rho GTPase activation protein"/>
    <property type="match status" value="1"/>
</dbReference>
<dbReference type="PANTHER" id="PTHR23176">
    <property type="entry name" value="RHO/RAC/CDC GTPASE-ACTIVATING PROTEIN"/>
    <property type="match status" value="1"/>
</dbReference>
<feature type="region of interest" description="Disordered" evidence="3">
    <location>
        <begin position="777"/>
        <end position="796"/>
    </location>
</feature>
<dbReference type="Pfam" id="PF00620">
    <property type="entry name" value="RhoGAP"/>
    <property type="match status" value="1"/>
</dbReference>
<sequence length="1162" mass="127582">MAVTQSGFSPDIETPGSSEPYSDTPTERSSHRPRQLKSKRDASSGNLKAEASPSADEFRKGGCQLFSEHSPGANRDAENLTLPASTYKENRQSSLSLRSDADTINGDDGLFVPLAYDPTPASGPSPLVRNRVYNETTAEDGSSKLIDGKPHRDYFSGRKLSKSSRRESLREEDPGSSRSSGTEAEKDAQQLLANPPLSPHIAYQEKGRAPSTTVKRKEVSGSSGSKPTSAATSPATGSGLDRPRAPHSNSQSYTLSTSMNNETFKLQEAPRTRRSGSGRGLENYSPSLTPVDSVNQEGFSRQLGVASADPEICATPLQVETPQSTVNPFDDPQRNEQYTTGPKPAITAASLLQQHVERPKRGDSLAASSLRSTNSTREPAARSILDLLTPNPGAQRSHDRNASTSSIPTVLGASNNDSQYNVGRNSPSSTQSQTVRSLLDPPVPPTRASSRPQPMGFKASTIDMFVTPRVPPPPPSANRHRNNESISTIQSDFSYDADQPSPRFQSIRYEGQPGYPARHGGLPRHIVGAEFSMEEEMARILKGEDRGDENPDVPQSVLRRVSNAVKHGRSFSDKGLRSMSNTPKWRSPNASMDISSPTKAIVPRKVSSDSPEEMAQLRNQLRRAQHRIAELETDKMGLEGKINGSVDIKQVNTELREKRSTMAFLDTQKEMVVRELEIMTEHLTKVKDSNKALDFPMLKSEILQDFANSLAKLKDNMESQIEDLVHKKNELTEEISNLIQMKDQGFQEYESLSTKNSQLSELNSQLVQNIQEMYKSHREPNGSMDSGSREGAIRPSVNGLGIYTTHQRDRAEMLMELRNASSHEPTSSLLQDQDVEPAQVLNAPQVVNIRKGQPKKFNWKRGGHAVAKNVTKGLKGAFASGDRMPMNVRDGQYNVDGIPYGSTVQGSVPSTSETSSVASTIQRQAADPRAQGFGFFNQKGGNALRPGQVGKLQNHSNSNLAAEAATVLFGSDLSARCEFEQREVPSIVSRCIEEVELRGMDIEGVYRKSGGSGQVKSVQLGFEKDGNYDVSDPDLDIHAITSALKQYFRKLPMPLITYDVYELLLEATQIQDAEKQALSMRVAVNELPKHHRNCLEFLVGHLARVMAHESDNLMTPLNLAVVFAPTIMRPESIEREMTDMLPQRMAVQSLLENNKVIFPADD</sequence>
<feature type="compositionally biased region" description="Polar residues" evidence="3">
    <location>
        <begin position="284"/>
        <end position="294"/>
    </location>
</feature>
<feature type="compositionally biased region" description="Basic and acidic residues" evidence="3">
    <location>
        <begin position="164"/>
        <end position="175"/>
    </location>
</feature>
<feature type="region of interest" description="Disordered" evidence="3">
    <location>
        <begin position="1"/>
        <end position="294"/>
    </location>
</feature>
<evidence type="ECO:0000313" key="5">
    <source>
        <dbReference type="EMBL" id="KAK5201824.1"/>
    </source>
</evidence>
<feature type="compositionally biased region" description="Polar residues" evidence="3">
    <location>
        <begin position="15"/>
        <end position="24"/>
    </location>
</feature>
<feature type="region of interest" description="Disordered" evidence="3">
    <location>
        <begin position="357"/>
        <end position="457"/>
    </location>
</feature>
<dbReference type="InterPro" id="IPR050729">
    <property type="entry name" value="Rho-GAP"/>
</dbReference>
<dbReference type="InterPro" id="IPR008936">
    <property type="entry name" value="Rho_GTPase_activation_prot"/>
</dbReference>
<evidence type="ECO:0000259" key="4">
    <source>
        <dbReference type="PROSITE" id="PS50238"/>
    </source>
</evidence>
<dbReference type="PANTHER" id="PTHR23176:SF128">
    <property type="entry name" value="RHO GTPASE-ACTIVATING PROTEIN RGD1"/>
    <property type="match status" value="1"/>
</dbReference>
<organism evidence="5 6">
    <name type="scientific">Cryomyces antarcticus</name>
    <dbReference type="NCBI Taxonomy" id="329879"/>
    <lineage>
        <taxon>Eukaryota</taxon>
        <taxon>Fungi</taxon>
        <taxon>Dikarya</taxon>
        <taxon>Ascomycota</taxon>
        <taxon>Pezizomycotina</taxon>
        <taxon>Dothideomycetes</taxon>
        <taxon>Dothideomycetes incertae sedis</taxon>
        <taxon>Cryomyces</taxon>
    </lineage>
</organism>
<keyword evidence="6" id="KW-1185">Reference proteome</keyword>
<evidence type="ECO:0000256" key="2">
    <source>
        <dbReference type="SAM" id="Coils"/>
    </source>
</evidence>
<feature type="coiled-coil region" evidence="2">
    <location>
        <begin position="703"/>
        <end position="741"/>
    </location>
</feature>
<dbReference type="CDD" id="cd00159">
    <property type="entry name" value="RhoGAP"/>
    <property type="match status" value="1"/>
</dbReference>
<evidence type="ECO:0000256" key="1">
    <source>
        <dbReference type="ARBA" id="ARBA00022468"/>
    </source>
</evidence>
<protein>
    <submittedName>
        <fullName evidence="5">Rho-type gtpase-activating protein</fullName>
    </submittedName>
</protein>
<accession>A0ABR0LQH6</accession>
<dbReference type="EMBL" id="JAVRRA010016479">
    <property type="protein sequence ID" value="KAK5201824.1"/>
    <property type="molecule type" value="Genomic_DNA"/>
</dbReference>
<dbReference type="PROSITE" id="PS50238">
    <property type="entry name" value="RHOGAP"/>
    <property type="match status" value="1"/>
</dbReference>
<feature type="region of interest" description="Disordered" evidence="3">
    <location>
        <begin position="320"/>
        <end position="341"/>
    </location>
</feature>
<name>A0ABR0LQH6_9PEZI</name>
<proteinExistence type="predicted"/>
<keyword evidence="1" id="KW-0343">GTPase activation</keyword>
<dbReference type="SMART" id="SM00324">
    <property type="entry name" value="RhoGAP"/>
    <property type="match status" value="1"/>
</dbReference>
<feature type="compositionally biased region" description="Polar residues" evidence="3">
    <location>
        <begin position="220"/>
        <end position="236"/>
    </location>
</feature>
<dbReference type="SUPFAM" id="SSF48350">
    <property type="entry name" value="GTPase activation domain, GAP"/>
    <property type="match status" value="1"/>
</dbReference>
<evidence type="ECO:0000256" key="3">
    <source>
        <dbReference type="SAM" id="MobiDB-lite"/>
    </source>
</evidence>
<feature type="compositionally biased region" description="Basic and acidic residues" evidence="3">
    <location>
        <begin position="146"/>
        <end position="156"/>
    </location>
</feature>
<feature type="compositionally biased region" description="Polar residues" evidence="3">
    <location>
        <begin position="402"/>
        <end position="436"/>
    </location>
</feature>
<keyword evidence="2" id="KW-0175">Coiled coil</keyword>
<dbReference type="InterPro" id="IPR000198">
    <property type="entry name" value="RhoGAP_dom"/>
</dbReference>
<feature type="compositionally biased region" description="Polar residues" evidence="3">
    <location>
        <begin position="366"/>
        <end position="377"/>
    </location>
</feature>
<feature type="domain" description="Rho-GAP" evidence="4">
    <location>
        <begin position="971"/>
        <end position="1158"/>
    </location>
</feature>
<feature type="compositionally biased region" description="Polar residues" evidence="3">
    <location>
        <begin position="247"/>
        <end position="264"/>
    </location>
</feature>
<feature type="coiled-coil region" evidence="2">
    <location>
        <begin position="614"/>
        <end position="641"/>
    </location>
</feature>
<reference evidence="5 6" key="1">
    <citation type="submission" date="2023-08" db="EMBL/GenBank/DDBJ databases">
        <title>Black Yeasts Isolated from many extreme environments.</title>
        <authorList>
            <person name="Coleine C."/>
            <person name="Stajich J.E."/>
            <person name="Selbmann L."/>
        </authorList>
    </citation>
    <scope>NUCLEOTIDE SEQUENCE [LARGE SCALE GENOMIC DNA]</scope>
    <source>
        <strain evidence="5 6">CCFEE 536</strain>
    </source>
</reference>
<feature type="compositionally biased region" description="Polar residues" evidence="3">
    <location>
        <begin position="578"/>
        <end position="595"/>
    </location>
</feature>
<evidence type="ECO:0000313" key="6">
    <source>
        <dbReference type="Proteomes" id="UP001357485"/>
    </source>
</evidence>
<dbReference type="Proteomes" id="UP001357485">
    <property type="component" value="Unassembled WGS sequence"/>
</dbReference>